<feature type="transmembrane region" description="Helical" evidence="1">
    <location>
        <begin position="111"/>
        <end position="136"/>
    </location>
</feature>
<proteinExistence type="predicted"/>
<evidence type="ECO:0000313" key="3">
    <source>
        <dbReference type="EMBL" id="UEM11936.1"/>
    </source>
</evidence>
<dbReference type="EMBL" id="JAGEMI010000001">
    <property type="protein sequence ID" value="MBO1868423.1"/>
    <property type="molecule type" value="Genomic_DNA"/>
</dbReference>
<name>A0A939MFX6_9BRAD</name>
<reference evidence="2" key="1">
    <citation type="submission" date="2021-03" db="EMBL/GenBank/DDBJ databases">
        <title>Whole Genome Sequence of Bradyrhizobium sp. Strain 144S4.</title>
        <authorList>
            <person name="Bromfield E.S.P."/>
            <person name="Cloutier S."/>
        </authorList>
    </citation>
    <scope>NUCLEOTIDE SEQUENCE [LARGE SCALE GENOMIC DNA]</scope>
    <source>
        <strain evidence="2">144S4</strain>
    </source>
</reference>
<keyword evidence="1" id="KW-0812">Transmembrane</keyword>
<accession>A0A939MFX6</accession>
<dbReference type="RefSeq" id="WP_208088899.1">
    <property type="nucleotide sequence ID" value="NZ_CP086136.1"/>
</dbReference>
<gene>
    <name evidence="3" type="ORF">J4G43_047100</name>
    <name evidence="2" type="ORF">J4G43_48810</name>
</gene>
<sequence length="346" mass="38620">MNRYLETFCQKDASLCELKTTAAAVVAAMLVGFLGFSALSITTVFRLIKRRGSKRTNSEQLSPEKSEHLIGPITEKPVSKNVASERPSKELRGLALSFSNKLRRSTWLVKCYLWMTGKLIPAGFAALVVFISVGLLNRVSFNFMNDIGQVCTYPHSDSGHHSLQKGEVRIVFLEFSSVCQPAVFVLKPGERYSIFLVDDDPFADEPTDILSDAEKAWQSNVSKLDKNSILPKYNLIAMMIALPFKRVWSQSFFSVLAQTGQERYAVPIPVGIGRDDPMITFSARRYELYLYLNDVVVGIPGLEGALYRQKGGIKVAVLRCKTGDEQCRKADVEVGPGQKKELMLFE</sequence>
<evidence type="ECO:0000256" key="1">
    <source>
        <dbReference type="SAM" id="Phobius"/>
    </source>
</evidence>
<feature type="transmembrane region" description="Helical" evidence="1">
    <location>
        <begin position="20"/>
        <end position="45"/>
    </location>
</feature>
<dbReference type="EMBL" id="CP086136">
    <property type="protein sequence ID" value="UEM11936.1"/>
    <property type="molecule type" value="Genomic_DNA"/>
</dbReference>
<protein>
    <submittedName>
        <fullName evidence="2">Uncharacterized protein</fullName>
    </submittedName>
</protein>
<dbReference type="AlphaFoldDB" id="A0A939MFX6"/>
<organism evidence="2">
    <name type="scientific">Bradyrhizobium barranii subsp. barranii</name>
    <dbReference type="NCBI Taxonomy" id="2823807"/>
    <lineage>
        <taxon>Bacteria</taxon>
        <taxon>Pseudomonadati</taxon>
        <taxon>Pseudomonadota</taxon>
        <taxon>Alphaproteobacteria</taxon>
        <taxon>Hyphomicrobiales</taxon>
        <taxon>Nitrobacteraceae</taxon>
        <taxon>Bradyrhizobium</taxon>
        <taxon>Bradyrhizobium barranii</taxon>
    </lineage>
</organism>
<reference evidence="3 4" key="2">
    <citation type="journal article" date="2022" name="Int. J. Syst. Evol. Microbiol.">
        <title>Strains of Bradyrhizobium barranii sp. nov. associated with legumes native to Canada are symbionts of soybeans and belong to different subspecies (subsp. barranii subsp. nov. and subsp. apii subsp. nov.) and symbiovars (sv. glycinearum and sv. septentrionale).</title>
        <authorList>
            <person name="Bromfield E.S.P."/>
            <person name="Cloutier S."/>
            <person name="Wasai-Hara S."/>
            <person name="Minamisawa K."/>
        </authorList>
    </citation>
    <scope>NUCLEOTIDE SEQUENCE [LARGE SCALE GENOMIC DNA]</scope>
    <source>
        <strain evidence="3 4">144S4</strain>
    </source>
</reference>
<keyword evidence="1" id="KW-0472">Membrane</keyword>
<dbReference type="KEGG" id="bban:J4G43_047100"/>
<dbReference type="Proteomes" id="UP000664702">
    <property type="component" value="Chromosome"/>
</dbReference>
<evidence type="ECO:0000313" key="2">
    <source>
        <dbReference type="EMBL" id="MBO1868423.1"/>
    </source>
</evidence>
<keyword evidence="1" id="KW-1133">Transmembrane helix</keyword>
<evidence type="ECO:0000313" key="4">
    <source>
        <dbReference type="Proteomes" id="UP000664702"/>
    </source>
</evidence>